<sequence>MKGIHMYTVISARDPRWSDMTHTYINLWVLFAEFKDTYGEVPFSASPNDSAAHGVDLFNRALAGEFGPVLEPTEEAVLQLVTSQRNNLSSNATYRIHSLLDELDILQDAIAMNLATEEQLKSVPALKAELYAFRLYRVQLSLIDTLPGYPRKFDWPVAPAQPFVYVPPSE</sequence>
<evidence type="ECO:0000313" key="2">
    <source>
        <dbReference type="Proteomes" id="UP000050297"/>
    </source>
</evidence>
<name>A0A0P9HJF5_PSESX</name>
<dbReference type="Proteomes" id="UP000050297">
    <property type="component" value="Unassembled WGS sequence"/>
</dbReference>
<organism evidence="1 2">
    <name type="scientific">Pseudomonas syringae pv. aceris</name>
    <dbReference type="NCBI Taxonomy" id="199198"/>
    <lineage>
        <taxon>Bacteria</taxon>
        <taxon>Pseudomonadati</taxon>
        <taxon>Pseudomonadota</taxon>
        <taxon>Gammaproteobacteria</taxon>
        <taxon>Pseudomonadales</taxon>
        <taxon>Pseudomonadaceae</taxon>
        <taxon>Pseudomonas</taxon>
        <taxon>Pseudomonas syringae</taxon>
    </lineage>
</organism>
<dbReference type="EMBL" id="LJPM01000231">
    <property type="protein sequence ID" value="KPW20922.1"/>
    <property type="molecule type" value="Genomic_DNA"/>
</dbReference>
<comment type="caution">
    <text evidence="1">The sequence shown here is derived from an EMBL/GenBank/DDBJ whole genome shotgun (WGS) entry which is preliminary data.</text>
</comment>
<proteinExistence type="predicted"/>
<reference evidence="1 2" key="1">
    <citation type="submission" date="2015-09" db="EMBL/GenBank/DDBJ databases">
        <title>Genome announcement of multiple Pseudomonas syringae strains.</title>
        <authorList>
            <person name="Thakur S."/>
            <person name="Wang P.W."/>
            <person name="Gong Y."/>
            <person name="Weir B.S."/>
            <person name="Guttman D.S."/>
        </authorList>
    </citation>
    <scope>NUCLEOTIDE SEQUENCE [LARGE SCALE GENOMIC DNA]</scope>
    <source>
        <strain evidence="1 2">ICMP2802</strain>
    </source>
</reference>
<gene>
    <name evidence="1" type="ORF">ALO91_101297</name>
</gene>
<accession>A0A0P9HJF5</accession>
<dbReference type="PATRIC" id="fig|199198.5.peg.2052"/>
<evidence type="ECO:0000313" key="1">
    <source>
        <dbReference type="EMBL" id="KPW20922.1"/>
    </source>
</evidence>
<dbReference type="AlphaFoldDB" id="A0A0P9HJF5"/>
<protein>
    <submittedName>
        <fullName evidence="1">Tail fiber assembly domain protein</fullName>
    </submittedName>
</protein>